<dbReference type="GO" id="GO:0009089">
    <property type="term" value="P:lysine biosynthetic process via diaminopimelate"/>
    <property type="evidence" value="ECO:0007669"/>
    <property type="project" value="UniProtKB-UniPathway"/>
</dbReference>
<comment type="catalytic activity">
    <reaction evidence="7 8">
        <text>L-aspartate + ATP = 4-phospho-L-aspartate + ADP</text>
        <dbReference type="Rhea" id="RHEA:23776"/>
        <dbReference type="ChEBI" id="CHEBI:29991"/>
        <dbReference type="ChEBI" id="CHEBI:30616"/>
        <dbReference type="ChEBI" id="CHEBI:57535"/>
        <dbReference type="ChEBI" id="CHEBI:456216"/>
        <dbReference type="EC" id="2.7.2.4"/>
    </reaction>
</comment>
<evidence type="ECO:0000256" key="6">
    <source>
        <dbReference type="ARBA" id="ARBA00022840"/>
    </source>
</evidence>
<dbReference type="GO" id="GO:0004072">
    <property type="term" value="F:aspartate kinase activity"/>
    <property type="evidence" value="ECO:0007669"/>
    <property type="project" value="UniProtKB-EC"/>
</dbReference>
<dbReference type="GO" id="GO:0005524">
    <property type="term" value="F:ATP binding"/>
    <property type="evidence" value="ECO:0007669"/>
    <property type="project" value="UniProtKB-KW"/>
</dbReference>
<dbReference type="PIRSF" id="PIRSF000726">
    <property type="entry name" value="Asp_kin"/>
    <property type="match status" value="1"/>
</dbReference>
<protein>
    <recommendedName>
        <fullName evidence="8">Aspartokinase</fullName>
        <ecNumber evidence="8">2.7.2.4</ecNumber>
    </recommendedName>
</protein>
<dbReference type="Gene3D" id="3.30.70.260">
    <property type="match status" value="2"/>
</dbReference>
<dbReference type="SUPFAM" id="SSF53633">
    <property type="entry name" value="Carbamate kinase-like"/>
    <property type="match status" value="1"/>
</dbReference>
<evidence type="ECO:0000313" key="11">
    <source>
        <dbReference type="Proteomes" id="UP000215244"/>
    </source>
</evidence>
<comment type="pathway">
    <text evidence="1 9">Amino-acid biosynthesis; L-lysine biosynthesis via DAP pathway; (S)-tetrahydrodipicolinate from L-aspartate: step 1/4.</text>
</comment>
<dbReference type="Proteomes" id="UP000215244">
    <property type="component" value="Chromosome"/>
</dbReference>
<dbReference type="InterPro" id="IPR001048">
    <property type="entry name" value="Asp/Glu/Uridylate_kinase"/>
</dbReference>
<evidence type="ECO:0000256" key="9">
    <source>
        <dbReference type="RuleBase" id="RU004249"/>
    </source>
</evidence>
<keyword evidence="4" id="KW-0547">Nucleotide-binding</keyword>
<dbReference type="InterPro" id="IPR042199">
    <property type="entry name" value="AsparK_Bifunc_asparK/hSer_DH"/>
</dbReference>
<organism evidence="10 11">
    <name type="scientific">Maribacter cobaltidurans</name>
    <dbReference type="NCBI Taxonomy" id="1178778"/>
    <lineage>
        <taxon>Bacteria</taxon>
        <taxon>Pseudomonadati</taxon>
        <taxon>Bacteroidota</taxon>
        <taxon>Flavobacteriia</taxon>
        <taxon>Flavobacteriales</taxon>
        <taxon>Flavobacteriaceae</taxon>
        <taxon>Maribacter</taxon>
    </lineage>
</organism>
<dbReference type="Pfam" id="PF00696">
    <property type="entry name" value="AA_kinase"/>
    <property type="match status" value="1"/>
</dbReference>
<evidence type="ECO:0000256" key="4">
    <source>
        <dbReference type="ARBA" id="ARBA00022741"/>
    </source>
</evidence>
<dbReference type="InterPro" id="IPR045865">
    <property type="entry name" value="ACT-like_dom_sf"/>
</dbReference>
<dbReference type="OrthoDB" id="9799110at2"/>
<dbReference type="UniPathway" id="UPA00034">
    <property type="reaction ID" value="UER00015"/>
</dbReference>
<dbReference type="UniPathway" id="UPA00050">
    <property type="reaction ID" value="UER00461"/>
</dbReference>
<evidence type="ECO:0000256" key="5">
    <source>
        <dbReference type="ARBA" id="ARBA00022777"/>
    </source>
</evidence>
<reference evidence="10 11" key="1">
    <citation type="submission" date="2017-08" db="EMBL/GenBank/DDBJ databases">
        <title>The complete genome sequence of Maribacter sp. B1, isolated from deep-sea sediment.</title>
        <authorList>
            <person name="Wu Y.-H."/>
            <person name="Cheng H."/>
            <person name="Xu X.-W."/>
        </authorList>
    </citation>
    <scope>NUCLEOTIDE SEQUENCE [LARGE SCALE GENOMIC DNA]</scope>
    <source>
        <strain evidence="10 11">B1</strain>
    </source>
</reference>
<comment type="pathway">
    <text evidence="9">Amino-acid biosynthesis; L-threonine biosynthesis; L-threonine from L-aspartate: step 1/5.</text>
</comment>
<evidence type="ECO:0000256" key="2">
    <source>
        <dbReference type="ARBA" id="ARBA00010122"/>
    </source>
</evidence>
<dbReference type="EC" id="2.7.2.4" evidence="8"/>
<dbReference type="PANTHER" id="PTHR21499:SF59">
    <property type="entry name" value="ASPARTOKINASE"/>
    <property type="match status" value="1"/>
</dbReference>
<dbReference type="AlphaFoldDB" id="A0A223V305"/>
<keyword evidence="9" id="KW-0028">Amino-acid biosynthesis</keyword>
<keyword evidence="5 8" id="KW-0418">Kinase</keyword>
<comment type="pathway">
    <text evidence="9">Amino-acid biosynthesis; L-methionine biosynthesis via de novo pathway; L-homoserine from L-aspartate: step 1/3.</text>
</comment>
<dbReference type="SUPFAM" id="SSF55021">
    <property type="entry name" value="ACT-like"/>
    <property type="match status" value="1"/>
</dbReference>
<keyword evidence="6" id="KW-0067">ATP-binding</keyword>
<dbReference type="InterPro" id="IPR036393">
    <property type="entry name" value="AceGlu_kinase-like_sf"/>
</dbReference>
<evidence type="ECO:0000256" key="8">
    <source>
        <dbReference type="RuleBase" id="RU003448"/>
    </source>
</evidence>
<dbReference type="PANTHER" id="PTHR21499">
    <property type="entry name" value="ASPARTATE KINASE"/>
    <property type="match status" value="1"/>
</dbReference>
<name>A0A223V305_9FLAO</name>
<dbReference type="Gene3D" id="3.40.1160.10">
    <property type="entry name" value="Acetylglutamate kinase-like"/>
    <property type="match status" value="1"/>
</dbReference>
<keyword evidence="11" id="KW-1185">Reference proteome</keyword>
<dbReference type="RefSeq" id="WP_094996408.1">
    <property type="nucleotide sequence ID" value="NZ_BMJL01000009.1"/>
</dbReference>
<evidence type="ECO:0000256" key="1">
    <source>
        <dbReference type="ARBA" id="ARBA00004766"/>
    </source>
</evidence>
<comment type="similarity">
    <text evidence="2 8">Belongs to the aspartokinase family.</text>
</comment>
<dbReference type="KEGG" id="marb:CJ263_05880"/>
<dbReference type="EMBL" id="CP022957">
    <property type="protein sequence ID" value="ASV29785.1"/>
    <property type="molecule type" value="Genomic_DNA"/>
</dbReference>
<sequence>MRIFKFGGASVKDSDAVRNVVNVLQQVGYENTLLVVSAMGKTTNAMEEVVNAYFKNKKDIPSKISDIVEYHNGIIFELFENKQHRIYQDFRVLIDEINGFLVWNKSPNYNFVYDQIVGYGELISTTIISAYLKEVGIANNWLDVRNYIKTDNSYRDTTVNWERTQKNVADIDRRVLNITQGFLGSDDNNFTTTLGREGSDYTAAILAYCLNADSVTIWKDVPGVLNADPRYFKETQLLNNISYREAIELAFYGASVIHPKTLQPLQRKEIPLHVKSFLNPKNPGTTVGKGMGIEPKVPCFIVKKNQVLMKLSSLDFSFMVENNISEIFKLFHEYKIKVDLIQNSAISFSVCVDNKFGGLEDLLQQLKGKFKVVHHEDVSLYTIRHFNTQALESLQNGHEILLEQRGKETVQLVVK</sequence>
<evidence type="ECO:0000313" key="10">
    <source>
        <dbReference type="EMBL" id="ASV29785.1"/>
    </source>
</evidence>
<dbReference type="GO" id="GO:0005829">
    <property type="term" value="C:cytosol"/>
    <property type="evidence" value="ECO:0007669"/>
    <property type="project" value="TreeGrafter"/>
</dbReference>
<dbReference type="InterPro" id="IPR005260">
    <property type="entry name" value="Asp_kin_monofn"/>
</dbReference>
<gene>
    <name evidence="10" type="ORF">CJ263_05880</name>
</gene>
<evidence type="ECO:0000256" key="3">
    <source>
        <dbReference type="ARBA" id="ARBA00022679"/>
    </source>
</evidence>
<proteinExistence type="inferred from homology"/>
<accession>A0A223V305</accession>
<dbReference type="UniPathway" id="UPA00051">
    <property type="reaction ID" value="UER00462"/>
</dbReference>
<dbReference type="Gene3D" id="1.20.120.1320">
    <property type="entry name" value="Aspartokinase, catalytic domain"/>
    <property type="match status" value="1"/>
</dbReference>
<dbReference type="GO" id="GO:0009090">
    <property type="term" value="P:homoserine biosynthetic process"/>
    <property type="evidence" value="ECO:0007669"/>
    <property type="project" value="TreeGrafter"/>
</dbReference>
<dbReference type="InterPro" id="IPR001341">
    <property type="entry name" value="Asp_kinase"/>
</dbReference>
<dbReference type="NCBIfam" id="TIGR00657">
    <property type="entry name" value="asp_kinases"/>
    <property type="match status" value="1"/>
</dbReference>
<dbReference type="GO" id="GO:0009088">
    <property type="term" value="P:threonine biosynthetic process"/>
    <property type="evidence" value="ECO:0007669"/>
    <property type="project" value="UniProtKB-UniPathway"/>
</dbReference>
<evidence type="ECO:0000256" key="7">
    <source>
        <dbReference type="ARBA" id="ARBA00047872"/>
    </source>
</evidence>
<keyword evidence="3 8" id="KW-0808">Transferase</keyword>